<protein>
    <submittedName>
        <fullName evidence="2">Uncharacterized protein</fullName>
    </submittedName>
</protein>
<feature type="transmembrane region" description="Helical" evidence="1">
    <location>
        <begin position="55"/>
        <end position="79"/>
    </location>
</feature>
<keyword evidence="1" id="KW-0472">Membrane</keyword>
<evidence type="ECO:0000313" key="3">
    <source>
        <dbReference type="Proteomes" id="UP000255239"/>
    </source>
</evidence>
<dbReference type="Proteomes" id="UP000255239">
    <property type="component" value="Unassembled WGS sequence"/>
</dbReference>
<evidence type="ECO:0000313" key="2">
    <source>
        <dbReference type="EMBL" id="STX11937.1"/>
    </source>
</evidence>
<sequence length="174" mass="20610">MEGKGLFKYSLISLLLGITPIIIIFFIHFSNESSHIISYLFDIANGYQRDFSEQYLAVSTIASAYTKTAPFFVILMYIICWNKFDIKTIKLDLKRWLKLLPGVLLLTAGAYYLTYVGVENMSDSMYRIKRIIADNEYFLLIYYILLFLTNYFFIWLLLIYLYLLKGLPFFQKRR</sequence>
<feature type="transmembrane region" description="Helical" evidence="1">
    <location>
        <begin position="12"/>
        <end position="30"/>
    </location>
</feature>
<proteinExistence type="predicted"/>
<keyword evidence="1" id="KW-0812">Transmembrane</keyword>
<organism evidence="2 3">
    <name type="scientific">Klebsiella pneumoniae</name>
    <dbReference type="NCBI Taxonomy" id="573"/>
    <lineage>
        <taxon>Bacteria</taxon>
        <taxon>Pseudomonadati</taxon>
        <taxon>Pseudomonadota</taxon>
        <taxon>Gammaproteobacteria</taxon>
        <taxon>Enterobacterales</taxon>
        <taxon>Enterobacteriaceae</taxon>
        <taxon>Klebsiella/Raoultella group</taxon>
        <taxon>Klebsiella</taxon>
        <taxon>Klebsiella pneumoniae complex</taxon>
    </lineage>
</organism>
<dbReference type="AlphaFoldDB" id="A0A378H460"/>
<dbReference type="EMBL" id="UGMG01000005">
    <property type="protein sequence ID" value="STX11937.1"/>
    <property type="molecule type" value="Genomic_DNA"/>
</dbReference>
<dbReference type="RefSeq" id="WP_032413545.1">
    <property type="nucleotide sequence ID" value="NZ_CABHKL010000001.1"/>
</dbReference>
<feature type="transmembrane region" description="Helical" evidence="1">
    <location>
        <begin position="138"/>
        <end position="164"/>
    </location>
</feature>
<reference evidence="2 3" key="1">
    <citation type="submission" date="2018-06" db="EMBL/GenBank/DDBJ databases">
        <authorList>
            <consortium name="Pathogen Informatics"/>
            <person name="Doyle S."/>
        </authorList>
    </citation>
    <scope>NUCLEOTIDE SEQUENCE [LARGE SCALE GENOMIC DNA]</scope>
    <source>
        <strain evidence="2 3">NCTC11679</strain>
    </source>
</reference>
<name>A0A378H460_KLEPN</name>
<feature type="transmembrane region" description="Helical" evidence="1">
    <location>
        <begin position="99"/>
        <end position="118"/>
    </location>
</feature>
<accession>A0A378H460</accession>
<gene>
    <name evidence="2" type="ORF">NCTC11679_06400</name>
</gene>
<evidence type="ECO:0000256" key="1">
    <source>
        <dbReference type="SAM" id="Phobius"/>
    </source>
</evidence>
<keyword evidence="1" id="KW-1133">Transmembrane helix</keyword>